<dbReference type="OrthoDB" id="825277at2"/>
<proteinExistence type="predicted"/>
<evidence type="ECO:0000313" key="1">
    <source>
        <dbReference type="EMBL" id="KYG77704.1"/>
    </source>
</evidence>
<reference evidence="1 2" key="1">
    <citation type="submission" date="2016-01" db="EMBL/GenBank/DDBJ databases">
        <title>Genome sequencing of Roseivirga spongicola UST030701-084.</title>
        <authorList>
            <person name="Selvaratnam C."/>
            <person name="Thevarajoo S."/>
            <person name="Goh K.M."/>
            <person name="Ee R."/>
            <person name="Chan K.-G."/>
            <person name="Chong C.S."/>
        </authorList>
    </citation>
    <scope>NUCLEOTIDE SEQUENCE [LARGE SCALE GENOMIC DNA]</scope>
    <source>
        <strain evidence="1 2">UST030701-084</strain>
    </source>
</reference>
<sequence length="124" mass="14239">MKFKNIASAGHNFCHSFLSLMNYNSDQDTHIIDTVMKVRGKGYVIEIDFLSGEVQPDVLNSIAFQRNLGFYLKSLPESFESQHINLEMLSEFKLIWPLNEKLPLYHIQDSRGKEYSGSVKTHGN</sequence>
<keyword evidence="2" id="KW-1185">Reference proteome</keyword>
<protein>
    <submittedName>
        <fullName evidence="1">Uncharacterized protein</fullName>
    </submittedName>
</protein>
<dbReference type="RefSeq" id="WP_068216332.1">
    <property type="nucleotide sequence ID" value="NZ_CP139724.1"/>
</dbReference>
<dbReference type="EMBL" id="LRPC01000001">
    <property type="protein sequence ID" value="KYG77704.1"/>
    <property type="molecule type" value="Genomic_DNA"/>
</dbReference>
<comment type="caution">
    <text evidence="1">The sequence shown here is derived from an EMBL/GenBank/DDBJ whole genome shotgun (WGS) entry which is preliminary data.</text>
</comment>
<organism evidence="1 2">
    <name type="scientific">Roseivirga spongicola</name>
    <dbReference type="NCBI Taxonomy" id="333140"/>
    <lineage>
        <taxon>Bacteria</taxon>
        <taxon>Pseudomonadati</taxon>
        <taxon>Bacteroidota</taxon>
        <taxon>Cytophagia</taxon>
        <taxon>Cytophagales</taxon>
        <taxon>Roseivirgaceae</taxon>
        <taxon>Roseivirga</taxon>
    </lineage>
</organism>
<evidence type="ECO:0000313" key="2">
    <source>
        <dbReference type="Proteomes" id="UP000075606"/>
    </source>
</evidence>
<dbReference type="AlphaFoldDB" id="A0A150XG96"/>
<dbReference type="STRING" id="333140.AWW68_02740"/>
<gene>
    <name evidence="1" type="ORF">AWW68_02740</name>
</gene>
<accession>A0A150XG96</accession>
<dbReference type="Proteomes" id="UP000075606">
    <property type="component" value="Unassembled WGS sequence"/>
</dbReference>
<name>A0A150XG96_9BACT</name>